<dbReference type="GO" id="GO:0016740">
    <property type="term" value="F:transferase activity"/>
    <property type="evidence" value="ECO:0007669"/>
    <property type="project" value="UniProtKB-KW"/>
</dbReference>
<evidence type="ECO:0000313" key="1">
    <source>
        <dbReference type="EMBL" id="MBT9317047.1"/>
    </source>
</evidence>
<reference evidence="1" key="2">
    <citation type="journal article" date="2021" name="Mar. Drugs">
        <title>Genome Reduction and Secondary Metabolism of the Marine Sponge-Associated Cyanobacterium Leptothoe.</title>
        <authorList>
            <person name="Konstantinou D."/>
            <person name="Popin R.V."/>
            <person name="Fewer D.P."/>
            <person name="Sivonen K."/>
            <person name="Gkelis S."/>
        </authorList>
    </citation>
    <scope>NUCLEOTIDE SEQUENCE</scope>
    <source>
        <strain evidence="1">TAU-MAC 1115</strain>
    </source>
</reference>
<name>A0A947DH69_9CYAN</name>
<evidence type="ECO:0000313" key="2">
    <source>
        <dbReference type="Proteomes" id="UP000717364"/>
    </source>
</evidence>
<dbReference type="SUPFAM" id="SSF53756">
    <property type="entry name" value="UDP-Glycosyltransferase/glycogen phosphorylase"/>
    <property type="match status" value="1"/>
</dbReference>
<dbReference type="PANTHER" id="PTHR38134:SF2">
    <property type="entry name" value="GALACTOKINASE"/>
    <property type="match status" value="1"/>
</dbReference>
<accession>A0A947DH69</accession>
<dbReference type="InterPro" id="IPR053205">
    <property type="entry name" value="GHMP_kinase_L-arabinokinase"/>
</dbReference>
<dbReference type="Proteomes" id="UP000717364">
    <property type="component" value="Unassembled WGS sequence"/>
</dbReference>
<dbReference type="EMBL" id="JADOES010000037">
    <property type="protein sequence ID" value="MBT9317047.1"/>
    <property type="molecule type" value="Genomic_DNA"/>
</dbReference>
<comment type="caution">
    <text evidence="1">The sequence shown here is derived from an EMBL/GenBank/DDBJ whole genome shotgun (WGS) entry which is preliminary data.</text>
</comment>
<keyword evidence="1" id="KW-0808">Transferase</keyword>
<dbReference type="PANTHER" id="PTHR38134">
    <property type="entry name" value="SLR1395 PROTEIN"/>
    <property type="match status" value="1"/>
</dbReference>
<proteinExistence type="predicted"/>
<protein>
    <submittedName>
        <fullName evidence="1">Glycosyl transferase</fullName>
    </submittedName>
</protein>
<sequence length="357" mass="40124">MPTLYLAITNHGFGHATRAASVAATLLQRHPDLHIILATTAPQWLLQSYLPSERVSYRPVSFDIGVLQSDSLTMDKAATLEKLKWICAHQDEILAPEIEFIRATGVDLIFGDIPPLVTQLAKAVGIPCWMMSNFGWDYIYRPWGGEFEAIADWIADCFGDCDRMFRLPFHDPMDAFSQITDVGLTGGTPKLTADALRDRYHLTAPEEKTVLLTFGGLGLAQIPYVKALHDYPDWQFITFDRQAPELPNLLKVEDRTLRPVDMMVMCDRVISKPGYSTFAETCRLDRGIITLPRQGFAEAQLLLDGIQRHAYHQILESRAFFSGDWSFLEQSLQAPTDEKLANNGNDTIAVAICQYLN</sequence>
<dbReference type="RefSeq" id="WP_215610107.1">
    <property type="nucleotide sequence ID" value="NZ_JADOES010000037.1"/>
</dbReference>
<organism evidence="1 2">
    <name type="scientific">Leptothoe spongobia TAU-MAC 1115</name>
    <dbReference type="NCBI Taxonomy" id="1967444"/>
    <lineage>
        <taxon>Bacteria</taxon>
        <taxon>Bacillati</taxon>
        <taxon>Cyanobacteriota</taxon>
        <taxon>Cyanophyceae</taxon>
        <taxon>Nodosilineales</taxon>
        <taxon>Cymatolegaceae</taxon>
        <taxon>Leptothoe</taxon>
        <taxon>Leptothoe spongobia</taxon>
    </lineage>
</organism>
<reference evidence="1" key="1">
    <citation type="submission" date="2020-11" db="EMBL/GenBank/DDBJ databases">
        <authorList>
            <person name="Konstantinou D."/>
            <person name="Gkelis S."/>
            <person name="Popin R."/>
            <person name="Fewer D."/>
            <person name="Sivonen K."/>
        </authorList>
    </citation>
    <scope>NUCLEOTIDE SEQUENCE</scope>
    <source>
        <strain evidence="1">TAU-MAC 1115</strain>
    </source>
</reference>
<dbReference type="AlphaFoldDB" id="A0A947DH69"/>
<keyword evidence="2" id="KW-1185">Reference proteome</keyword>
<gene>
    <name evidence="1" type="ORF">IXB50_16610</name>
</gene>